<organism evidence="6 7">
    <name type="scientific">Ferrimonas lipolytica</name>
    <dbReference type="NCBI Taxonomy" id="2724191"/>
    <lineage>
        <taxon>Bacteria</taxon>
        <taxon>Pseudomonadati</taxon>
        <taxon>Pseudomonadota</taxon>
        <taxon>Gammaproteobacteria</taxon>
        <taxon>Alteromonadales</taxon>
        <taxon>Ferrimonadaceae</taxon>
        <taxon>Ferrimonas</taxon>
    </lineage>
</organism>
<protein>
    <submittedName>
        <fullName evidence="6">LysR family transcriptional regulator</fullName>
    </submittedName>
</protein>
<evidence type="ECO:0000313" key="7">
    <source>
        <dbReference type="Proteomes" id="UP000501602"/>
    </source>
</evidence>
<evidence type="ECO:0000256" key="3">
    <source>
        <dbReference type="ARBA" id="ARBA00023125"/>
    </source>
</evidence>
<dbReference type="KEGG" id="fes:HER31_08415"/>
<proteinExistence type="inferred from homology"/>
<comment type="similarity">
    <text evidence="1">Belongs to the LysR transcriptional regulatory family.</text>
</comment>
<dbReference type="PANTHER" id="PTHR30537:SF5">
    <property type="entry name" value="HTH-TYPE TRANSCRIPTIONAL ACTIVATOR TTDR-RELATED"/>
    <property type="match status" value="1"/>
</dbReference>
<dbReference type="Pfam" id="PF03466">
    <property type="entry name" value="LysR_substrate"/>
    <property type="match status" value="1"/>
</dbReference>
<keyword evidence="7" id="KW-1185">Reference proteome</keyword>
<dbReference type="InterPro" id="IPR005119">
    <property type="entry name" value="LysR_subst-bd"/>
</dbReference>
<evidence type="ECO:0000256" key="2">
    <source>
        <dbReference type="ARBA" id="ARBA00023015"/>
    </source>
</evidence>
<dbReference type="AlphaFoldDB" id="A0A6H1UCX9"/>
<dbReference type="CDD" id="cd08422">
    <property type="entry name" value="PBP2_CrgA_like"/>
    <property type="match status" value="1"/>
</dbReference>
<dbReference type="Proteomes" id="UP000501602">
    <property type="component" value="Chromosome"/>
</dbReference>
<name>A0A6H1UCX9_9GAMM</name>
<dbReference type="EMBL" id="CP051180">
    <property type="protein sequence ID" value="QIZ76894.1"/>
    <property type="molecule type" value="Genomic_DNA"/>
</dbReference>
<dbReference type="SUPFAM" id="SSF46785">
    <property type="entry name" value="Winged helix' DNA-binding domain"/>
    <property type="match status" value="1"/>
</dbReference>
<dbReference type="InterPro" id="IPR036390">
    <property type="entry name" value="WH_DNA-bd_sf"/>
</dbReference>
<dbReference type="SUPFAM" id="SSF53850">
    <property type="entry name" value="Periplasmic binding protein-like II"/>
    <property type="match status" value="1"/>
</dbReference>
<sequence length="298" mass="33054">MELSFEQLKSMVVFAHVAKNRSFSGAAAEIGLSRGVVSYHVKKLEQQLSVSLINRSTRRLSLTEAGQQYFQYCRVITEQASLAQQQIENTKDEPEGLLKLSCPVNVGLQLLVPALNQFKRLYPKIALEVSFNDDVVNLVEEGFDLAVRGAPLPDSTLHATKLATLNTGLFAAPEYIAEHGAPQTPQQLPEHQWVIYQTGAKTLQIQDDDRSYSIKPNGSISTNNAAARTAFVEGGHGIARIPLYDATPKVKQGTVVQLLSQYQFQPIEVYAVYAAGNTSTKKLRILLDHLKHYFQDKQ</sequence>
<evidence type="ECO:0000313" key="6">
    <source>
        <dbReference type="EMBL" id="QIZ76894.1"/>
    </source>
</evidence>
<dbReference type="PROSITE" id="PS50931">
    <property type="entry name" value="HTH_LYSR"/>
    <property type="match status" value="1"/>
</dbReference>
<evidence type="ECO:0000259" key="5">
    <source>
        <dbReference type="PROSITE" id="PS50931"/>
    </source>
</evidence>
<dbReference type="Gene3D" id="1.10.10.10">
    <property type="entry name" value="Winged helix-like DNA-binding domain superfamily/Winged helix DNA-binding domain"/>
    <property type="match status" value="1"/>
</dbReference>
<dbReference type="GO" id="GO:0043565">
    <property type="term" value="F:sequence-specific DNA binding"/>
    <property type="evidence" value="ECO:0007669"/>
    <property type="project" value="TreeGrafter"/>
</dbReference>
<keyword evidence="2" id="KW-0805">Transcription regulation</keyword>
<dbReference type="InterPro" id="IPR036388">
    <property type="entry name" value="WH-like_DNA-bd_sf"/>
</dbReference>
<feature type="domain" description="HTH lysR-type" evidence="5">
    <location>
        <begin position="6"/>
        <end position="63"/>
    </location>
</feature>
<dbReference type="InterPro" id="IPR000847">
    <property type="entry name" value="LysR_HTH_N"/>
</dbReference>
<evidence type="ECO:0000256" key="1">
    <source>
        <dbReference type="ARBA" id="ARBA00009437"/>
    </source>
</evidence>
<dbReference type="PANTHER" id="PTHR30537">
    <property type="entry name" value="HTH-TYPE TRANSCRIPTIONAL REGULATOR"/>
    <property type="match status" value="1"/>
</dbReference>
<keyword evidence="4" id="KW-0804">Transcription</keyword>
<dbReference type="InterPro" id="IPR058163">
    <property type="entry name" value="LysR-type_TF_proteobact-type"/>
</dbReference>
<dbReference type="RefSeq" id="WP_168660155.1">
    <property type="nucleotide sequence ID" value="NZ_CP051180.1"/>
</dbReference>
<gene>
    <name evidence="6" type="ORF">HER31_08415</name>
</gene>
<dbReference type="GO" id="GO:0006351">
    <property type="term" value="P:DNA-templated transcription"/>
    <property type="evidence" value="ECO:0007669"/>
    <property type="project" value="TreeGrafter"/>
</dbReference>
<dbReference type="Pfam" id="PF00126">
    <property type="entry name" value="HTH_1"/>
    <property type="match status" value="1"/>
</dbReference>
<reference evidence="6 7" key="1">
    <citation type="submission" date="2020-04" db="EMBL/GenBank/DDBJ databases">
        <title>Ferrimonas sp. S7 isolated from sea water.</title>
        <authorList>
            <person name="Bae S.S."/>
            <person name="Baek K."/>
        </authorList>
    </citation>
    <scope>NUCLEOTIDE SEQUENCE [LARGE SCALE GENOMIC DNA]</scope>
    <source>
        <strain evidence="6 7">S7</strain>
    </source>
</reference>
<dbReference type="GO" id="GO:0003700">
    <property type="term" value="F:DNA-binding transcription factor activity"/>
    <property type="evidence" value="ECO:0007669"/>
    <property type="project" value="InterPro"/>
</dbReference>
<evidence type="ECO:0000256" key="4">
    <source>
        <dbReference type="ARBA" id="ARBA00023163"/>
    </source>
</evidence>
<accession>A0A6H1UCX9</accession>
<keyword evidence="3" id="KW-0238">DNA-binding</keyword>
<dbReference type="Gene3D" id="3.40.190.290">
    <property type="match status" value="1"/>
</dbReference>
<dbReference type="FunFam" id="1.10.10.10:FF:000001">
    <property type="entry name" value="LysR family transcriptional regulator"/>
    <property type="match status" value="1"/>
</dbReference>